<dbReference type="Gene3D" id="3.30.110.20">
    <property type="entry name" value="Alba-like domain"/>
    <property type="match status" value="2"/>
</dbReference>
<dbReference type="InterPro" id="IPR036882">
    <property type="entry name" value="Alba-like_dom_sf"/>
</dbReference>
<dbReference type="Proteomes" id="UP000002009">
    <property type="component" value="Chromosome 12"/>
</dbReference>
<keyword evidence="3" id="KW-1185">Reference proteome</keyword>
<sequence length="266" mass="27788">MAELLDKPLDEIIKMDTGGGNRRRGGGNRGGRGGKAPHGKNDGSRRRSRENSTPYGVTHRSGESVADIANAPSGERTLKCSATTNPKKLAGSIALVCEGGCGEAPLILALGASCVNQAVKAIAICRKDMLEHADPTYLSCFPSFRQHREQKHGALSLQCDKETKGPWSSSDVDLTVASGTNPSSTAGAIAGKIREGCKVAVRACGADAVNNAVASVAFARQYLKDEGIDVYFVPEFEKEPVGDGGERTVVLFRVCKAAGSAATGVK</sequence>
<organism evidence="2 3">
    <name type="scientific">Micromonas commoda (strain RCC299 / NOUM17 / CCMP2709)</name>
    <name type="common">Picoplanktonic green alga</name>
    <dbReference type="NCBI Taxonomy" id="296587"/>
    <lineage>
        <taxon>Eukaryota</taxon>
        <taxon>Viridiplantae</taxon>
        <taxon>Chlorophyta</taxon>
        <taxon>Mamiellophyceae</taxon>
        <taxon>Mamiellales</taxon>
        <taxon>Mamiellaceae</taxon>
        <taxon>Micromonas</taxon>
    </lineage>
</organism>
<dbReference type="eggNOG" id="ENOG502SB5U">
    <property type="taxonomic scope" value="Eukaryota"/>
</dbReference>
<name>C1FIY0_MICCC</name>
<feature type="region of interest" description="Disordered" evidence="1">
    <location>
        <begin position="1"/>
        <end position="61"/>
    </location>
</feature>
<reference evidence="2 3" key="1">
    <citation type="journal article" date="2009" name="Science">
        <title>Green evolution and dynamic adaptations revealed by genomes of the marine picoeukaryotes Micromonas.</title>
        <authorList>
            <person name="Worden A.Z."/>
            <person name="Lee J.H."/>
            <person name="Mock T."/>
            <person name="Rouze P."/>
            <person name="Simmons M.P."/>
            <person name="Aerts A.L."/>
            <person name="Allen A.E."/>
            <person name="Cuvelier M.L."/>
            <person name="Derelle E."/>
            <person name="Everett M.V."/>
            <person name="Foulon E."/>
            <person name="Grimwood J."/>
            <person name="Gundlach H."/>
            <person name="Henrissat B."/>
            <person name="Napoli C."/>
            <person name="McDonald S.M."/>
            <person name="Parker M.S."/>
            <person name="Rombauts S."/>
            <person name="Salamov A."/>
            <person name="Von Dassow P."/>
            <person name="Badger J.H."/>
            <person name="Coutinho P.M."/>
            <person name="Demir E."/>
            <person name="Dubchak I."/>
            <person name="Gentemann C."/>
            <person name="Eikrem W."/>
            <person name="Gready J.E."/>
            <person name="John U."/>
            <person name="Lanier W."/>
            <person name="Lindquist E.A."/>
            <person name="Lucas S."/>
            <person name="Mayer K.F."/>
            <person name="Moreau H."/>
            <person name="Not F."/>
            <person name="Otillar R."/>
            <person name="Panaud O."/>
            <person name="Pangilinan J."/>
            <person name="Paulsen I."/>
            <person name="Piegu B."/>
            <person name="Poliakov A."/>
            <person name="Robbens S."/>
            <person name="Schmutz J."/>
            <person name="Toulza E."/>
            <person name="Wyss T."/>
            <person name="Zelensky A."/>
            <person name="Zhou K."/>
            <person name="Armbrust E.V."/>
            <person name="Bhattacharya D."/>
            <person name="Goodenough U.W."/>
            <person name="Van de Peer Y."/>
            <person name="Grigoriev I.V."/>
        </authorList>
    </citation>
    <scope>NUCLEOTIDE SEQUENCE [LARGE SCALE GENOMIC DNA]</scope>
    <source>
        <strain evidence="3">RCC299 / NOUM17</strain>
    </source>
</reference>
<dbReference type="RefSeq" id="XP_002508999.1">
    <property type="nucleotide sequence ID" value="XM_002508953.1"/>
</dbReference>
<dbReference type="OMA" id="FLEQDNY"/>
<dbReference type="GO" id="GO:0003676">
    <property type="term" value="F:nucleic acid binding"/>
    <property type="evidence" value="ECO:0007669"/>
    <property type="project" value="InterPro"/>
</dbReference>
<feature type="compositionally biased region" description="Gly residues" evidence="1">
    <location>
        <begin position="27"/>
        <end position="36"/>
    </location>
</feature>
<proteinExistence type="predicted"/>
<evidence type="ECO:0000313" key="3">
    <source>
        <dbReference type="Proteomes" id="UP000002009"/>
    </source>
</evidence>
<dbReference type="OrthoDB" id="10267179at2759"/>
<dbReference type="EMBL" id="CP001577">
    <property type="protein sequence ID" value="ACO70257.1"/>
    <property type="molecule type" value="Genomic_DNA"/>
</dbReference>
<accession>C1FIY0</accession>
<dbReference type="PANTHER" id="PTHR35331:SF1">
    <property type="entry name" value="STAGE V SPORULATION PROTEIN S"/>
    <property type="match status" value="1"/>
</dbReference>
<dbReference type="KEGG" id="mis:MICPUN_63185"/>
<evidence type="ECO:0000313" key="2">
    <source>
        <dbReference type="EMBL" id="ACO70257.1"/>
    </source>
</evidence>
<gene>
    <name evidence="2" type="ORF">MICPUN_63185</name>
</gene>
<dbReference type="AlphaFoldDB" id="C1FIY0"/>
<dbReference type="Pfam" id="PF04232">
    <property type="entry name" value="SpoVS"/>
    <property type="match status" value="2"/>
</dbReference>
<feature type="compositionally biased region" description="Basic and acidic residues" evidence="1">
    <location>
        <begin position="1"/>
        <end position="14"/>
    </location>
</feature>
<dbReference type="InterPro" id="IPR007347">
    <property type="entry name" value="SpoVS"/>
</dbReference>
<protein>
    <submittedName>
        <fullName evidence="2">Uncharacterized protein</fullName>
    </submittedName>
</protein>
<dbReference type="GeneID" id="8248123"/>
<dbReference type="PANTHER" id="PTHR35331">
    <property type="entry name" value="STAGE V SPORULATION PROTEIN S"/>
    <property type="match status" value="1"/>
</dbReference>
<evidence type="ECO:0000256" key="1">
    <source>
        <dbReference type="SAM" id="MobiDB-lite"/>
    </source>
</evidence>
<dbReference type="InParanoid" id="C1FIY0"/>